<proteinExistence type="predicted"/>
<gene>
    <name evidence="1" type="ORF">SPI02_09650</name>
</gene>
<dbReference type="EMBL" id="BKAR01000009">
    <property type="protein sequence ID" value="GEP84380.1"/>
    <property type="molecule type" value="Genomic_DNA"/>
</dbReference>
<dbReference type="RefSeq" id="WP_095104662.1">
    <property type="nucleotide sequence ID" value="NZ_BKAR01000009.1"/>
</dbReference>
<protein>
    <submittedName>
        <fullName evidence="1">Uncharacterized protein</fullName>
    </submittedName>
</protein>
<name>A0A239TZ68_9STAP</name>
<sequence>MAKSKLYFYITLVLVVISFYFNMRNPIFNAQFESIVKKIIISSVVNAIILIIAIIFADKSMKLSKERTDWIRPASKFLPYILLITILLHIAASLVSFGLLK</sequence>
<evidence type="ECO:0000313" key="1">
    <source>
        <dbReference type="EMBL" id="GEP84380.1"/>
    </source>
</evidence>
<dbReference type="AlphaFoldDB" id="A0A239TZ68"/>
<accession>A0A239TZ68</accession>
<comment type="caution">
    <text evidence="1">The sequence shown here is derived from an EMBL/GenBank/DDBJ whole genome shotgun (WGS) entry which is preliminary data.</text>
</comment>
<dbReference type="Proteomes" id="UP000321736">
    <property type="component" value="Unassembled WGS sequence"/>
</dbReference>
<reference evidence="1 2" key="1">
    <citation type="submission" date="2019-07" db="EMBL/GenBank/DDBJ databases">
        <title>Whole genome shotgun sequence of Staphylococcus piscifermentans NBRC 109625.</title>
        <authorList>
            <person name="Hosoyama A."/>
            <person name="Uohara A."/>
            <person name="Ohji S."/>
            <person name="Ichikawa N."/>
        </authorList>
    </citation>
    <scope>NUCLEOTIDE SEQUENCE [LARGE SCALE GENOMIC DNA]</scope>
    <source>
        <strain evidence="1 2">NBRC 109625</strain>
    </source>
</reference>
<keyword evidence="2" id="KW-1185">Reference proteome</keyword>
<evidence type="ECO:0000313" key="2">
    <source>
        <dbReference type="Proteomes" id="UP000321736"/>
    </source>
</evidence>
<dbReference type="OrthoDB" id="2414120at2"/>
<organism evidence="1 2">
    <name type="scientific">Staphylococcus piscifermentans</name>
    <dbReference type="NCBI Taxonomy" id="70258"/>
    <lineage>
        <taxon>Bacteria</taxon>
        <taxon>Bacillati</taxon>
        <taxon>Bacillota</taxon>
        <taxon>Bacilli</taxon>
        <taxon>Bacillales</taxon>
        <taxon>Staphylococcaceae</taxon>
        <taxon>Staphylococcus</taxon>
    </lineage>
</organism>